<keyword evidence="4" id="KW-0067">ATP-binding</keyword>
<dbReference type="GO" id="GO:0015966">
    <property type="term" value="P:diadenosine tetraphosphate biosynthetic process"/>
    <property type="evidence" value="ECO:0007669"/>
    <property type="project" value="UniProtKB-ARBA"/>
</dbReference>
<evidence type="ECO:0000256" key="3">
    <source>
        <dbReference type="ARBA" id="ARBA00022741"/>
    </source>
</evidence>
<name>A0A2H0R3L2_9BACT</name>
<reference evidence="8 9" key="1">
    <citation type="submission" date="2017-09" db="EMBL/GenBank/DDBJ databases">
        <title>Depth-based differentiation of microbial function through sediment-hosted aquifers and enrichment of novel symbionts in the deep terrestrial subsurface.</title>
        <authorList>
            <person name="Probst A.J."/>
            <person name="Ladd B."/>
            <person name="Jarett J.K."/>
            <person name="Geller-Mcgrath D.E."/>
            <person name="Sieber C.M."/>
            <person name="Emerson J.B."/>
            <person name="Anantharaman K."/>
            <person name="Thomas B.C."/>
            <person name="Malmstrom R."/>
            <person name="Stieglmeier M."/>
            <person name="Klingl A."/>
            <person name="Woyke T."/>
            <person name="Ryan C.M."/>
            <person name="Banfield J.F."/>
        </authorList>
    </citation>
    <scope>NUCLEOTIDE SEQUENCE [LARGE SCALE GENOMIC DNA]</scope>
    <source>
        <strain evidence="8">CG10_big_fil_rev_8_21_14_0_10_46_23</strain>
    </source>
</reference>
<dbReference type="NCBIfam" id="NF003211">
    <property type="entry name" value="PRK04173.1"/>
    <property type="match status" value="1"/>
</dbReference>
<dbReference type="PRINTS" id="PR01043">
    <property type="entry name" value="TRNASYNTHGLY"/>
</dbReference>
<dbReference type="InterPro" id="IPR045864">
    <property type="entry name" value="aa-tRNA-synth_II/BPL/LPL"/>
</dbReference>
<evidence type="ECO:0000256" key="2">
    <source>
        <dbReference type="ARBA" id="ARBA00022598"/>
    </source>
</evidence>
<dbReference type="GO" id="GO:1990742">
    <property type="term" value="C:microvesicle"/>
    <property type="evidence" value="ECO:0007669"/>
    <property type="project" value="UniProtKB-ARBA"/>
</dbReference>
<dbReference type="GO" id="GO:0004820">
    <property type="term" value="F:glycine-tRNA ligase activity"/>
    <property type="evidence" value="ECO:0007669"/>
    <property type="project" value="TreeGrafter"/>
</dbReference>
<dbReference type="InterPro" id="IPR002314">
    <property type="entry name" value="aa-tRNA-synt_IIb"/>
</dbReference>
<dbReference type="InterPro" id="IPR004154">
    <property type="entry name" value="Anticodon-bd"/>
</dbReference>
<proteinExistence type="predicted"/>
<dbReference type="GO" id="GO:0005737">
    <property type="term" value="C:cytoplasm"/>
    <property type="evidence" value="ECO:0007669"/>
    <property type="project" value="TreeGrafter"/>
</dbReference>
<keyword evidence="2 8" id="KW-0436">Ligase</keyword>
<dbReference type="Pfam" id="PF00587">
    <property type="entry name" value="tRNA-synt_2b"/>
    <property type="match status" value="1"/>
</dbReference>
<dbReference type="InterPro" id="IPR036621">
    <property type="entry name" value="Anticodon-bd_dom_sf"/>
</dbReference>
<dbReference type="PANTHER" id="PTHR10745:SF8">
    <property type="entry name" value="DNA POLYMERASE SUBUNIT GAMMA-2, MITOCHONDRIAL"/>
    <property type="match status" value="1"/>
</dbReference>
<evidence type="ECO:0000256" key="4">
    <source>
        <dbReference type="ARBA" id="ARBA00022840"/>
    </source>
</evidence>
<dbReference type="SUPFAM" id="SSF55681">
    <property type="entry name" value="Class II aaRS and biotin synthetases"/>
    <property type="match status" value="1"/>
</dbReference>
<keyword evidence="5" id="KW-0648">Protein biosynthesis</keyword>
<keyword evidence="6" id="KW-0030">Aminoacyl-tRNA synthetase</keyword>
<dbReference type="InterPro" id="IPR033731">
    <property type="entry name" value="GlyRS-like_core"/>
</dbReference>
<evidence type="ECO:0000256" key="1">
    <source>
        <dbReference type="ARBA" id="ARBA00022490"/>
    </source>
</evidence>
<keyword evidence="3" id="KW-0547">Nucleotide-binding</keyword>
<dbReference type="AlphaFoldDB" id="A0A2H0R3L2"/>
<organism evidence="8 9">
    <name type="scientific">Candidatus Yanofskybacteria bacterium CG10_big_fil_rev_8_21_14_0_10_46_23</name>
    <dbReference type="NCBI Taxonomy" id="1975098"/>
    <lineage>
        <taxon>Bacteria</taxon>
        <taxon>Candidatus Yanofskyibacteriota</taxon>
    </lineage>
</organism>
<dbReference type="CDD" id="cd00858">
    <property type="entry name" value="GlyRS_anticodon"/>
    <property type="match status" value="1"/>
</dbReference>
<dbReference type="Gene3D" id="3.30.930.10">
    <property type="entry name" value="Bira Bifunctional Protein, Domain 2"/>
    <property type="match status" value="1"/>
</dbReference>
<dbReference type="Gene3D" id="3.40.50.800">
    <property type="entry name" value="Anticodon-binding domain"/>
    <property type="match status" value="1"/>
</dbReference>
<dbReference type="CDD" id="cd00774">
    <property type="entry name" value="GlyRS-like_core"/>
    <property type="match status" value="1"/>
</dbReference>
<evidence type="ECO:0000259" key="7">
    <source>
        <dbReference type="PROSITE" id="PS50862"/>
    </source>
</evidence>
<evidence type="ECO:0000313" key="9">
    <source>
        <dbReference type="Proteomes" id="UP000230232"/>
    </source>
</evidence>
<dbReference type="GO" id="GO:0005524">
    <property type="term" value="F:ATP binding"/>
    <property type="evidence" value="ECO:0007669"/>
    <property type="project" value="UniProtKB-KW"/>
</dbReference>
<keyword evidence="1" id="KW-0963">Cytoplasm</keyword>
<evidence type="ECO:0000256" key="5">
    <source>
        <dbReference type="ARBA" id="ARBA00022917"/>
    </source>
</evidence>
<evidence type="ECO:0000256" key="6">
    <source>
        <dbReference type="ARBA" id="ARBA00023146"/>
    </source>
</evidence>
<dbReference type="FunFam" id="3.40.50.800:FF:000002">
    <property type="entry name" value="Glycine--tRNA ligase"/>
    <property type="match status" value="1"/>
</dbReference>
<sequence length="447" mass="51825">MTDKNETTLDKIVSLAKRRGFVLPGSEIYGGLANSYDYGHLGAELFHNIAKAWWKRFVQRRDDIYGVRGPIIMNPKVWEASGHTKHFADPLIECKICHSRFRQDKEEEVKEHEKSHKEAVTWTEPKNFNQLFKTHIGPVEDEKATVYLRGETAQTMFTDFRSYLDTTRTKIPFGIAQIGKVFRNEITTGNFIFRMREFTIAEFEYFVKPGTDEEIFEELAKEQMKFLVEDLGLKETNLKPVDLSKEELAHYSKRTIDTYFNFPFGWDEITGIANRTDFDLKNHIEASGEDLRYKDPETGEEYIPFVVEPTFGLDRIFLAVLVNAYTEVEARSGKDVTTHETEVVLKLPKSLAPYKVAILPLSKKAELTQPAKELAQKLRKEFMVVYDETQSIGKRYRRQDEIGTPYCLTFDFDSLQDKMVTIRDRDSMAQDRVAIEAVSGYLREHLQ</sequence>
<feature type="domain" description="Aminoacyl-transfer RNA synthetases class-II family profile" evidence="7">
    <location>
        <begin position="10"/>
        <end position="348"/>
    </location>
</feature>
<dbReference type="PROSITE" id="PS50862">
    <property type="entry name" value="AA_TRNA_LIGASE_II"/>
    <property type="match status" value="1"/>
</dbReference>
<comment type="caution">
    <text evidence="8">The sequence shown here is derived from an EMBL/GenBank/DDBJ whole genome shotgun (WGS) entry which is preliminary data.</text>
</comment>
<dbReference type="SUPFAM" id="SSF52954">
    <property type="entry name" value="Class II aaRS ABD-related"/>
    <property type="match status" value="1"/>
</dbReference>
<evidence type="ECO:0000313" key="8">
    <source>
        <dbReference type="EMBL" id="PIR41093.1"/>
    </source>
</evidence>
<dbReference type="GO" id="GO:0004081">
    <property type="term" value="F:bis(5'-nucleosyl)-tetraphosphatase (asymmetrical) activity"/>
    <property type="evidence" value="ECO:0007669"/>
    <property type="project" value="UniProtKB-ARBA"/>
</dbReference>
<dbReference type="EMBL" id="PCXO01000012">
    <property type="protein sequence ID" value="PIR41093.1"/>
    <property type="molecule type" value="Genomic_DNA"/>
</dbReference>
<accession>A0A2H0R3L2</accession>
<dbReference type="InterPro" id="IPR027031">
    <property type="entry name" value="Gly-tRNA_synthase/POLG2"/>
</dbReference>
<dbReference type="InterPro" id="IPR006195">
    <property type="entry name" value="aa-tRNA-synth_II"/>
</dbReference>
<protein>
    <submittedName>
        <fullName evidence="8">Glycine--tRNA ligase</fullName>
    </submittedName>
</protein>
<dbReference type="PANTHER" id="PTHR10745">
    <property type="entry name" value="GLYCYL-TRNA SYNTHETASE/DNA POLYMERASE SUBUNIT GAMMA-2"/>
    <property type="match status" value="1"/>
</dbReference>
<dbReference type="GO" id="GO:0006426">
    <property type="term" value="P:glycyl-tRNA aminoacylation"/>
    <property type="evidence" value="ECO:0007669"/>
    <property type="project" value="TreeGrafter"/>
</dbReference>
<dbReference type="GO" id="GO:0070062">
    <property type="term" value="C:extracellular exosome"/>
    <property type="evidence" value="ECO:0007669"/>
    <property type="project" value="UniProtKB-ARBA"/>
</dbReference>
<dbReference type="Pfam" id="PF03129">
    <property type="entry name" value="HGTP_anticodon"/>
    <property type="match status" value="1"/>
</dbReference>
<dbReference type="Proteomes" id="UP000230232">
    <property type="component" value="Unassembled WGS sequence"/>
</dbReference>
<gene>
    <name evidence="8" type="ORF">COV31_03050</name>
</gene>